<feature type="region of interest" description="Disordered" evidence="1">
    <location>
        <begin position="88"/>
        <end position="188"/>
    </location>
</feature>
<feature type="compositionally biased region" description="Acidic residues" evidence="1">
    <location>
        <begin position="742"/>
        <end position="755"/>
    </location>
</feature>
<feature type="compositionally biased region" description="Polar residues" evidence="1">
    <location>
        <begin position="115"/>
        <end position="139"/>
    </location>
</feature>
<feature type="compositionally biased region" description="Basic and acidic residues" evidence="1">
    <location>
        <begin position="266"/>
        <end position="275"/>
    </location>
</feature>
<organism evidence="2 3">
    <name type="scientific">Xylaria arbuscula</name>
    <dbReference type="NCBI Taxonomy" id="114810"/>
    <lineage>
        <taxon>Eukaryota</taxon>
        <taxon>Fungi</taxon>
        <taxon>Dikarya</taxon>
        <taxon>Ascomycota</taxon>
        <taxon>Pezizomycotina</taxon>
        <taxon>Sordariomycetes</taxon>
        <taxon>Xylariomycetidae</taxon>
        <taxon>Xylariales</taxon>
        <taxon>Xylariaceae</taxon>
        <taxon>Xylaria</taxon>
    </lineage>
</organism>
<accession>A0A9W8NGP8</accession>
<feature type="region of interest" description="Disordered" evidence="1">
    <location>
        <begin position="216"/>
        <end position="613"/>
    </location>
</feature>
<feature type="compositionally biased region" description="Acidic residues" evidence="1">
    <location>
        <begin position="827"/>
        <end position="839"/>
    </location>
</feature>
<feature type="compositionally biased region" description="Polar residues" evidence="1">
    <location>
        <begin position="318"/>
        <end position="331"/>
    </location>
</feature>
<feature type="compositionally biased region" description="Basic and acidic residues" evidence="1">
    <location>
        <begin position="774"/>
        <end position="797"/>
    </location>
</feature>
<feature type="compositionally biased region" description="Polar residues" evidence="1">
    <location>
        <begin position="544"/>
        <end position="555"/>
    </location>
</feature>
<evidence type="ECO:0000256" key="1">
    <source>
        <dbReference type="SAM" id="MobiDB-lite"/>
    </source>
</evidence>
<feature type="compositionally biased region" description="Low complexity" evidence="1">
    <location>
        <begin position="276"/>
        <end position="287"/>
    </location>
</feature>
<feature type="compositionally biased region" description="Basic and acidic residues" evidence="1">
    <location>
        <begin position="807"/>
        <end position="824"/>
    </location>
</feature>
<feature type="compositionally biased region" description="Low complexity" evidence="1">
    <location>
        <begin position="500"/>
        <end position="515"/>
    </location>
</feature>
<dbReference type="Proteomes" id="UP001148614">
    <property type="component" value="Unassembled WGS sequence"/>
</dbReference>
<evidence type="ECO:0000313" key="3">
    <source>
        <dbReference type="Proteomes" id="UP001148614"/>
    </source>
</evidence>
<dbReference type="VEuPathDB" id="FungiDB:F4678DRAFT_186048"/>
<feature type="region of interest" description="Disordered" evidence="1">
    <location>
        <begin position="742"/>
        <end position="839"/>
    </location>
</feature>
<feature type="compositionally biased region" description="Basic and acidic residues" evidence="1">
    <location>
        <begin position="441"/>
        <end position="457"/>
    </location>
</feature>
<keyword evidence="3" id="KW-1185">Reference proteome</keyword>
<feature type="compositionally biased region" description="Polar residues" evidence="1">
    <location>
        <begin position="418"/>
        <end position="428"/>
    </location>
</feature>
<feature type="compositionally biased region" description="Low complexity" evidence="1">
    <location>
        <begin position="579"/>
        <end position="589"/>
    </location>
</feature>
<evidence type="ECO:0000313" key="2">
    <source>
        <dbReference type="EMBL" id="KAJ3574743.1"/>
    </source>
</evidence>
<dbReference type="EMBL" id="JANPWZ010000590">
    <property type="protein sequence ID" value="KAJ3574743.1"/>
    <property type="molecule type" value="Genomic_DNA"/>
</dbReference>
<protein>
    <submittedName>
        <fullName evidence="2">Uncharacterized protein</fullName>
    </submittedName>
</protein>
<comment type="caution">
    <text evidence="2">The sequence shown here is derived from an EMBL/GenBank/DDBJ whole genome shotgun (WGS) entry which is preliminary data.</text>
</comment>
<dbReference type="AlphaFoldDB" id="A0A9W8NGP8"/>
<gene>
    <name evidence="2" type="ORF">NPX13_g4265</name>
</gene>
<feature type="compositionally biased region" description="Polar residues" evidence="1">
    <location>
        <begin position="362"/>
        <end position="388"/>
    </location>
</feature>
<reference evidence="2" key="1">
    <citation type="submission" date="2022-07" db="EMBL/GenBank/DDBJ databases">
        <title>Genome Sequence of Xylaria arbuscula.</title>
        <authorList>
            <person name="Buettner E."/>
        </authorList>
    </citation>
    <scope>NUCLEOTIDE SEQUENCE</scope>
    <source>
        <strain evidence="2">VT107</strain>
    </source>
</reference>
<feature type="compositionally biased region" description="Polar residues" evidence="1">
    <location>
        <begin position="24"/>
        <end position="33"/>
    </location>
</feature>
<proteinExistence type="predicted"/>
<name>A0A9W8NGP8_9PEZI</name>
<sequence>MVSFFGLKLGGEKKKKPSKDIQISAPQPQQLDDSNAVDNFFDLKYGPNPAYEASVYSLSQQDSRQSSSSSIKSKFKGLRVAPFASNKFGSSMVDLPTPPSLRHHTSNPSIGRRWNTGSSTSLSFAPPSFNSMARPSTSDGKGRARLNPLDVHVTQNPPKGGFKGPLSPALTLPDEGPSTPSSAVPRSPLGQYELKLDLPSDVSSFADFGKFVETVETPAPLRIKKQASTRVLAKPQSGAQSPQKPPSPPLSVDGKDVLADSVSDSAKPRQSEPRPRSSQSQRGAPSSLGELQNVISSLDPLSLPLPSPTPRASEEKPTSATNPRPTSSITKRGSVKPKPIIQNVRAKRDTLTINPQRRRSLQSKIEATESGNIPSLSNIDRPKTSNSGRLLERPPPLTLTTDFRPGDGPRSAPFLQNPMRSLTPTNMRSPLRLEVGVTERASWRDSTNESFNERSRLDSPTGSSVYDEDDDEIYKHPPSPESTSPVIPLTGPLASPCFPPLSQSPYSYSSISTLPQRDEIDSDRSPSPITPPVPRRSSRRILPTANSSYWPLSSQRPPPIDRAVYSPSLAESRLRSDSESGSESFSTYEPLEPPRIPGVRSGAESPTYRSFSRPWTPSMTNEFTAPILKRAETTGQSLGVGGALEVELGGGLRPPPRSATVRAAKKELGSLNNSAGSEAEGGLGNLFRRWAILILSDDVASASRVDSLEFSGSKASNTVLLGVAEPGLLGVAEHATGEEVDELADDDQDEGDGVEEVNLVPEDADADDGAPEVARQERDVEEGGRGDAQDEGHDGVEQKQSQGVTHDVPDDGTREVASLERVAVEDGGLDAVDEDTEEA</sequence>
<feature type="region of interest" description="Disordered" evidence="1">
    <location>
        <begin position="1"/>
        <end position="33"/>
    </location>
</feature>